<keyword evidence="4 6" id="KW-0067">ATP-binding</keyword>
<evidence type="ECO:0000313" key="6">
    <source>
        <dbReference type="EMBL" id="MBU9727284.1"/>
    </source>
</evidence>
<gene>
    <name evidence="6" type="ORF">KTH90_14795</name>
</gene>
<dbReference type="GO" id="GO:0005524">
    <property type="term" value="F:ATP binding"/>
    <property type="evidence" value="ECO:0007669"/>
    <property type="project" value="UniProtKB-KW"/>
</dbReference>
<evidence type="ECO:0000256" key="3">
    <source>
        <dbReference type="ARBA" id="ARBA00022741"/>
    </source>
</evidence>
<dbReference type="PANTHER" id="PTHR43776:SF7">
    <property type="entry name" value="D,D-DIPEPTIDE TRANSPORT ATP-BINDING PROTEIN DDPF-RELATED"/>
    <property type="match status" value="1"/>
</dbReference>
<dbReference type="SMART" id="SM00382">
    <property type="entry name" value="AAA"/>
    <property type="match status" value="1"/>
</dbReference>
<dbReference type="Pfam" id="PF00005">
    <property type="entry name" value="ABC_tran"/>
    <property type="match status" value="1"/>
</dbReference>
<dbReference type="InterPro" id="IPR017871">
    <property type="entry name" value="ABC_transporter-like_CS"/>
</dbReference>
<evidence type="ECO:0000259" key="5">
    <source>
        <dbReference type="PROSITE" id="PS50893"/>
    </source>
</evidence>
<evidence type="ECO:0000256" key="4">
    <source>
        <dbReference type="ARBA" id="ARBA00022840"/>
    </source>
</evidence>
<dbReference type="InterPro" id="IPR003439">
    <property type="entry name" value="ABC_transporter-like_ATP-bd"/>
</dbReference>
<comment type="similarity">
    <text evidence="1">Belongs to the ABC transporter superfamily.</text>
</comment>
<dbReference type="SUPFAM" id="SSF52540">
    <property type="entry name" value="P-loop containing nucleoside triphosphate hydrolases"/>
    <property type="match status" value="1"/>
</dbReference>
<organism evidence="6 7">
    <name type="scientific">Diplocloster modestus</name>
    <dbReference type="NCBI Taxonomy" id="2850322"/>
    <lineage>
        <taxon>Bacteria</taxon>
        <taxon>Bacillati</taxon>
        <taxon>Bacillota</taxon>
        <taxon>Clostridia</taxon>
        <taxon>Lachnospirales</taxon>
        <taxon>Lachnospiraceae</taxon>
        <taxon>Diplocloster</taxon>
    </lineage>
</organism>
<keyword evidence="2" id="KW-0813">Transport</keyword>
<proteinExistence type="inferred from homology"/>
<dbReference type="PROSITE" id="PS00211">
    <property type="entry name" value="ABC_TRANSPORTER_1"/>
    <property type="match status" value="1"/>
</dbReference>
<dbReference type="InterPro" id="IPR003593">
    <property type="entry name" value="AAA+_ATPase"/>
</dbReference>
<sequence length="235" mass="26489">MIDRKKVLEIRGVNAYYEKQVLYDINFCIYENEIMGLVGESGCGKSTLSRAILGLGERTEGEIIHHTSRPQMIFQDPYASLNPVKKVGWILEEPLRLKGGSSKAGRREAVLDMLKKVGLEEKIAARLPRELSGGQRQRVSIAAALIGGSRFIIADEPVSALDVTVQAQIMELLLKLADEFKLSYLFISHDLNVIYQMCDRLIVMKEGRIVEEGTVDQVFTHPQNPYTRQLLELEK</sequence>
<dbReference type="PANTHER" id="PTHR43776">
    <property type="entry name" value="TRANSPORT ATP-BINDING PROTEIN"/>
    <property type="match status" value="1"/>
</dbReference>
<dbReference type="Proteomes" id="UP001314681">
    <property type="component" value="Unassembled WGS sequence"/>
</dbReference>
<dbReference type="Gene3D" id="3.40.50.300">
    <property type="entry name" value="P-loop containing nucleotide triphosphate hydrolases"/>
    <property type="match status" value="1"/>
</dbReference>
<comment type="caution">
    <text evidence="6">The sequence shown here is derived from an EMBL/GenBank/DDBJ whole genome shotgun (WGS) entry which is preliminary data.</text>
</comment>
<dbReference type="PROSITE" id="PS50893">
    <property type="entry name" value="ABC_TRANSPORTER_2"/>
    <property type="match status" value="1"/>
</dbReference>
<reference evidence="6 7" key="1">
    <citation type="submission" date="2021-06" db="EMBL/GenBank/DDBJ databases">
        <title>Description of novel taxa of the family Lachnospiraceae.</title>
        <authorList>
            <person name="Chaplin A.V."/>
            <person name="Sokolova S.R."/>
            <person name="Pikina A.P."/>
            <person name="Korzhanova M."/>
            <person name="Belova V."/>
            <person name="Korostin D."/>
            <person name="Efimov B.A."/>
        </authorList>
    </citation>
    <scope>NUCLEOTIDE SEQUENCE [LARGE SCALE GENOMIC DNA]</scope>
    <source>
        <strain evidence="6 7">ASD4241</strain>
    </source>
</reference>
<dbReference type="InterPro" id="IPR027417">
    <property type="entry name" value="P-loop_NTPase"/>
</dbReference>
<dbReference type="CDD" id="cd03257">
    <property type="entry name" value="ABC_NikE_OppD_transporters"/>
    <property type="match status" value="1"/>
</dbReference>
<accession>A0ABS6K9U1</accession>
<dbReference type="EMBL" id="JAHQCX010000010">
    <property type="protein sequence ID" value="MBU9727284.1"/>
    <property type="molecule type" value="Genomic_DNA"/>
</dbReference>
<evidence type="ECO:0000256" key="2">
    <source>
        <dbReference type="ARBA" id="ARBA00022448"/>
    </source>
</evidence>
<keyword evidence="7" id="KW-1185">Reference proteome</keyword>
<dbReference type="RefSeq" id="WP_158354019.1">
    <property type="nucleotide sequence ID" value="NZ_JAHQCX010000010.1"/>
</dbReference>
<feature type="domain" description="ABC transporter" evidence="5">
    <location>
        <begin position="2"/>
        <end position="231"/>
    </location>
</feature>
<evidence type="ECO:0000256" key="1">
    <source>
        <dbReference type="ARBA" id="ARBA00005417"/>
    </source>
</evidence>
<name>A0ABS6K9U1_9FIRM</name>
<protein>
    <submittedName>
        <fullName evidence="6">ATP-binding cassette domain-containing protein</fullName>
    </submittedName>
</protein>
<evidence type="ECO:0000313" key="7">
    <source>
        <dbReference type="Proteomes" id="UP001314681"/>
    </source>
</evidence>
<dbReference type="InterPro" id="IPR050319">
    <property type="entry name" value="ABC_transp_ATP-bind"/>
</dbReference>
<keyword evidence="3" id="KW-0547">Nucleotide-binding</keyword>